<dbReference type="GO" id="GO:0008270">
    <property type="term" value="F:zinc ion binding"/>
    <property type="evidence" value="ECO:0007669"/>
    <property type="project" value="UniProtKB-KW"/>
</dbReference>
<proteinExistence type="predicted"/>
<evidence type="ECO:0000256" key="2">
    <source>
        <dbReference type="SAM" id="MobiDB-lite"/>
    </source>
</evidence>
<feature type="coiled-coil region" evidence="1">
    <location>
        <begin position="210"/>
        <end position="345"/>
    </location>
</feature>
<feature type="non-terminal residue" evidence="3">
    <location>
        <position position="1"/>
    </location>
</feature>
<dbReference type="EMBL" id="CAJPIZ010010523">
    <property type="protein sequence ID" value="CAG2112595.1"/>
    <property type="molecule type" value="Genomic_DNA"/>
</dbReference>
<feature type="compositionally biased region" description="Low complexity" evidence="2">
    <location>
        <begin position="446"/>
        <end position="457"/>
    </location>
</feature>
<dbReference type="GO" id="GO:0035556">
    <property type="term" value="P:intracellular signal transduction"/>
    <property type="evidence" value="ECO:0007669"/>
    <property type="project" value="TreeGrafter"/>
</dbReference>
<gene>
    <name evidence="3" type="ORF">OSB1V03_LOCUS12570</name>
</gene>
<dbReference type="PANTHER" id="PTHR22968">
    <property type="entry name" value="PROTEIN KINASE C, MU"/>
    <property type="match status" value="1"/>
</dbReference>
<dbReference type="InterPro" id="IPR011009">
    <property type="entry name" value="Kinase-like_dom_sf"/>
</dbReference>
<name>A0A7R9KZK9_9ACAR</name>
<organism evidence="3">
    <name type="scientific">Medioppia subpectinata</name>
    <dbReference type="NCBI Taxonomy" id="1979941"/>
    <lineage>
        <taxon>Eukaryota</taxon>
        <taxon>Metazoa</taxon>
        <taxon>Ecdysozoa</taxon>
        <taxon>Arthropoda</taxon>
        <taxon>Chelicerata</taxon>
        <taxon>Arachnida</taxon>
        <taxon>Acari</taxon>
        <taxon>Acariformes</taxon>
        <taxon>Sarcoptiformes</taxon>
        <taxon>Oribatida</taxon>
        <taxon>Brachypylina</taxon>
        <taxon>Oppioidea</taxon>
        <taxon>Oppiidae</taxon>
        <taxon>Medioppia</taxon>
    </lineage>
</organism>
<feature type="coiled-coil region" evidence="1">
    <location>
        <begin position="100"/>
        <end position="182"/>
    </location>
</feature>
<sequence length="484" mass="56147">KKDAKDLEMKVKSLCKIEDFETTLAAADKDLKDLRLTFSGMENNEPFIRAQIHSIDCTDSCPVCEHDLNADWKTKSGTKLNKNELIEKLETLVKQTPHSVEEIKNKIKSKEKEVNELIGLRSAVDSIKALNVEIPKIETELNSMNEKKDSQKQFIQKEKMIINKQKSELNSLRDVLQDANEYDKSWADIQELNKKINSIDLSQDFESESIDDLAKDLQQKKANYDELEAKINDTQKTIAEHSENYNKKQTLLQSCERKKLEIEKSEHEMTNHKKKLEELKTEIAALDKSIMDSQLKSMETNPKITEIESQIKDKNIEFKELEKQIQQKIGLIKDKQKEIERINKEIDNPPDPWNQISPDSVDLISNLLQVKIRKRYTVEKSLFHAWLQDYEVWCDLRELEANAGVRWVTHESDDERWKQYRIAHNLPPPKVESFALNDVNMDENNENNSNSKIDNNSGYQNHNHHHNGSSPTTGSTSPTKNIRL</sequence>
<evidence type="ECO:0000313" key="4">
    <source>
        <dbReference type="Proteomes" id="UP000759131"/>
    </source>
</evidence>
<feature type="region of interest" description="Disordered" evidence="2">
    <location>
        <begin position="442"/>
        <end position="484"/>
    </location>
</feature>
<accession>A0A7R9KZK9</accession>
<keyword evidence="4" id="KW-1185">Reference proteome</keyword>
<dbReference type="EMBL" id="OC865098">
    <property type="protein sequence ID" value="CAD7632165.1"/>
    <property type="molecule type" value="Genomic_DNA"/>
</dbReference>
<reference evidence="3" key="1">
    <citation type="submission" date="2020-11" db="EMBL/GenBank/DDBJ databases">
        <authorList>
            <person name="Tran Van P."/>
        </authorList>
    </citation>
    <scope>NUCLEOTIDE SEQUENCE</scope>
</reference>
<keyword evidence="1" id="KW-0175">Coiled coil</keyword>
<dbReference type="AlphaFoldDB" id="A0A7R9KZK9"/>
<dbReference type="Gene3D" id="1.10.287.1490">
    <property type="match status" value="1"/>
</dbReference>
<evidence type="ECO:0000313" key="3">
    <source>
        <dbReference type="EMBL" id="CAD7632165.1"/>
    </source>
</evidence>
<feature type="compositionally biased region" description="Low complexity" evidence="2">
    <location>
        <begin position="468"/>
        <end position="484"/>
    </location>
</feature>
<dbReference type="PANTHER" id="PTHR22968:SF24">
    <property type="entry name" value="SERINE_THREONINE-PROTEIN KINASE"/>
    <property type="match status" value="1"/>
</dbReference>
<dbReference type="GO" id="GO:0007200">
    <property type="term" value="P:phospholipase C-activating G protein-coupled receptor signaling pathway"/>
    <property type="evidence" value="ECO:0007669"/>
    <property type="project" value="TreeGrafter"/>
</dbReference>
<dbReference type="OrthoDB" id="10252171at2759"/>
<dbReference type="GO" id="GO:0004674">
    <property type="term" value="F:protein serine/threonine kinase activity"/>
    <property type="evidence" value="ECO:0007669"/>
    <property type="project" value="UniProtKB-KW"/>
</dbReference>
<dbReference type="Proteomes" id="UP000759131">
    <property type="component" value="Unassembled WGS sequence"/>
</dbReference>
<dbReference type="SUPFAM" id="SSF56112">
    <property type="entry name" value="Protein kinase-like (PK-like)"/>
    <property type="match status" value="1"/>
</dbReference>
<evidence type="ECO:0000256" key="1">
    <source>
        <dbReference type="SAM" id="Coils"/>
    </source>
</evidence>
<protein>
    <submittedName>
        <fullName evidence="3">Uncharacterized protein</fullName>
    </submittedName>
</protein>
<dbReference type="GO" id="GO:0005829">
    <property type="term" value="C:cytosol"/>
    <property type="evidence" value="ECO:0007669"/>
    <property type="project" value="TreeGrafter"/>
</dbReference>